<keyword evidence="5" id="KW-1185">Reference proteome</keyword>
<keyword evidence="2" id="KW-0067">ATP-binding</keyword>
<dbReference type="SUPFAM" id="SSF53300">
    <property type="entry name" value="vWA-like"/>
    <property type="match status" value="1"/>
</dbReference>
<feature type="non-terminal residue" evidence="4">
    <location>
        <position position="284"/>
    </location>
</feature>
<dbReference type="PROSITE" id="PS50234">
    <property type="entry name" value="VWFA"/>
    <property type="match status" value="1"/>
</dbReference>
<accession>C1FFR2</accession>
<dbReference type="RefSeq" id="XP_002508159.1">
    <property type="nucleotide sequence ID" value="XM_002508113.1"/>
</dbReference>
<dbReference type="EMBL" id="CP001575">
    <property type="protein sequence ID" value="ACO69417.1"/>
    <property type="molecule type" value="Genomic_DNA"/>
</dbReference>
<dbReference type="AlphaFoldDB" id="C1FFR2"/>
<dbReference type="OrthoDB" id="5186at2759"/>
<dbReference type="InParanoid" id="C1FFR2"/>
<gene>
    <name evidence="4" type="ORF">MICPUN_76243</name>
</gene>
<evidence type="ECO:0000256" key="1">
    <source>
        <dbReference type="ARBA" id="ARBA00022741"/>
    </source>
</evidence>
<dbReference type="InterPro" id="IPR036465">
    <property type="entry name" value="vWFA_dom_sf"/>
</dbReference>
<feature type="non-terminal residue" evidence="4">
    <location>
        <position position="1"/>
    </location>
</feature>
<dbReference type="GeneID" id="8245792"/>
<dbReference type="GO" id="GO:0000055">
    <property type="term" value="P:ribosomal large subunit export from nucleus"/>
    <property type="evidence" value="ECO:0007669"/>
    <property type="project" value="TreeGrafter"/>
</dbReference>
<dbReference type="GO" id="GO:0005524">
    <property type="term" value="F:ATP binding"/>
    <property type="evidence" value="ECO:0007669"/>
    <property type="project" value="UniProtKB-KW"/>
</dbReference>
<organism evidence="4 5">
    <name type="scientific">Micromonas commoda (strain RCC299 / NOUM17 / CCMP2709)</name>
    <name type="common">Picoplanktonic green alga</name>
    <dbReference type="NCBI Taxonomy" id="296587"/>
    <lineage>
        <taxon>Eukaryota</taxon>
        <taxon>Viridiplantae</taxon>
        <taxon>Chlorophyta</taxon>
        <taxon>Mamiellophyceae</taxon>
        <taxon>Mamiellales</taxon>
        <taxon>Mamiellaceae</taxon>
        <taxon>Micromonas</taxon>
    </lineage>
</organism>
<reference evidence="4 5" key="1">
    <citation type="journal article" date="2009" name="Science">
        <title>Green evolution and dynamic adaptations revealed by genomes of the marine picoeukaryotes Micromonas.</title>
        <authorList>
            <person name="Worden A.Z."/>
            <person name="Lee J.H."/>
            <person name="Mock T."/>
            <person name="Rouze P."/>
            <person name="Simmons M.P."/>
            <person name="Aerts A.L."/>
            <person name="Allen A.E."/>
            <person name="Cuvelier M.L."/>
            <person name="Derelle E."/>
            <person name="Everett M.V."/>
            <person name="Foulon E."/>
            <person name="Grimwood J."/>
            <person name="Gundlach H."/>
            <person name="Henrissat B."/>
            <person name="Napoli C."/>
            <person name="McDonald S.M."/>
            <person name="Parker M.S."/>
            <person name="Rombauts S."/>
            <person name="Salamov A."/>
            <person name="Von Dassow P."/>
            <person name="Badger J.H."/>
            <person name="Coutinho P.M."/>
            <person name="Demir E."/>
            <person name="Dubchak I."/>
            <person name="Gentemann C."/>
            <person name="Eikrem W."/>
            <person name="Gready J.E."/>
            <person name="John U."/>
            <person name="Lanier W."/>
            <person name="Lindquist E.A."/>
            <person name="Lucas S."/>
            <person name="Mayer K.F."/>
            <person name="Moreau H."/>
            <person name="Not F."/>
            <person name="Otillar R."/>
            <person name="Panaud O."/>
            <person name="Pangilinan J."/>
            <person name="Paulsen I."/>
            <person name="Piegu B."/>
            <person name="Poliakov A."/>
            <person name="Robbens S."/>
            <person name="Schmutz J."/>
            <person name="Toulza E."/>
            <person name="Wyss T."/>
            <person name="Zelensky A."/>
            <person name="Zhou K."/>
            <person name="Armbrust E.V."/>
            <person name="Bhattacharya D."/>
            <person name="Goodenough U.W."/>
            <person name="Van de Peer Y."/>
            <person name="Grigoriev I.V."/>
        </authorList>
    </citation>
    <scope>NUCLEOTIDE SEQUENCE [LARGE SCALE GENOMIC DNA]</scope>
    <source>
        <strain evidence="5">RCC299 / NOUM17</strain>
    </source>
</reference>
<evidence type="ECO:0000256" key="2">
    <source>
        <dbReference type="ARBA" id="ARBA00022840"/>
    </source>
</evidence>
<dbReference type="Proteomes" id="UP000002009">
    <property type="component" value="Chromosome 8"/>
</dbReference>
<dbReference type="PANTHER" id="PTHR48103">
    <property type="entry name" value="MIDASIN-RELATED"/>
    <property type="match status" value="1"/>
</dbReference>
<name>C1FFR2_MICCC</name>
<evidence type="ECO:0000313" key="4">
    <source>
        <dbReference type="EMBL" id="ACO69417.1"/>
    </source>
</evidence>
<feature type="domain" description="VWFA" evidence="3">
    <location>
        <begin position="62"/>
        <end position="277"/>
    </location>
</feature>
<sequence>LSGELAEQLRLILEPTLASRLQGDFRTGKRLNMRKIIPYIASDFRKDKIWLRRSRPSQRKYQVVLAIDDSKSMAENRCGHLALESMVLLARAMARLEVGEIGVVGFGAAGGGGNGKDDPSPNANATDAVRTLHPLGAPFTDQGGPALVSQFTFAEDNTLADTPMVNLLRYLDAQLGAARENIRGGSEQLQQLCLIIADGRFHEKEALRRQMREMGSRRGLLVAFIVLDNPSSSVLDMQSVTFASGKPVFQKYLDTFPFPYYTLVQDINRLPSVISDLLRQWFEI</sequence>
<dbReference type="PANTHER" id="PTHR48103:SF2">
    <property type="entry name" value="MIDASIN"/>
    <property type="match status" value="1"/>
</dbReference>
<dbReference type="GO" id="GO:0030687">
    <property type="term" value="C:preribosome, large subunit precursor"/>
    <property type="evidence" value="ECO:0007669"/>
    <property type="project" value="TreeGrafter"/>
</dbReference>
<dbReference type="KEGG" id="mis:MICPUN_76243"/>
<dbReference type="InterPro" id="IPR002035">
    <property type="entry name" value="VWF_A"/>
</dbReference>
<evidence type="ECO:0000313" key="5">
    <source>
        <dbReference type="Proteomes" id="UP000002009"/>
    </source>
</evidence>
<protein>
    <recommendedName>
        <fullName evidence="3">VWFA domain-containing protein</fullName>
    </recommendedName>
</protein>
<dbReference type="GO" id="GO:0005634">
    <property type="term" value="C:nucleus"/>
    <property type="evidence" value="ECO:0007669"/>
    <property type="project" value="TreeGrafter"/>
</dbReference>
<dbReference type="eggNOG" id="KOG1808">
    <property type="taxonomic scope" value="Eukaryota"/>
</dbReference>
<dbReference type="OMA" id="EYQIMVA"/>
<dbReference type="STRING" id="296587.C1FFR2"/>
<proteinExistence type="predicted"/>
<dbReference type="GO" id="GO:0000027">
    <property type="term" value="P:ribosomal large subunit assembly"/>
    <property type="evidence" value="ECO:0007669"/>
    <property type="project" value="TreeGrafter"/>
</dbReference>
<keyword evidence="1" id="KW-0547">Nucleotide-binding</keyword>
<evidence type="ECO:0000259" key="3">
    <source>
        <dbReference type="PROSITE" id="PS50234"/>
    </source>
</evidence>